<feature type="transmembrane region" description="Helical" evidence="5">
    <location>
        <begin position="77"/>
        <end position="95"/>
    </location>
</feature>
<gene>
    <name evidence="6" type="ORF">LPTSP3_g09820</name>
</gene>
<name>A0ABM7UHC1_9LEPT</name>
<dbReference type="EMBL" id="AP025028">
    <property type="protein sequence ID" value="BDA78052.1"/>
    <property type="molecule type" value="Genomic_DNA"/>
</dbReference>
<keyword evidence="4 5" id="KW-0472">Membrane</keyword>
<feature type="transmembrane region" description="Helical" evidence="5">
    <location>
        <begin position="12"/>
        <end position="35"/>
    </location>
</feature>
<evidence type="ECO:0000256" key="3">
    <source>
        <dbReference type="ARBA" id="ARBA00022989"/>
    </source>
</evidence>
<dbReference type="Pfam" id="PF13564">
    <property type="entry name" value="DoxX_2"/>
    <property type="match status" value="1"/>
</dbReference>
<dbReference type="InterPro" id="IPR032808">
    <property type="entry name" value="DoxX"/>
</dbReference>
<protein>
    <submittedName>
        <fullName evidence="6">Membrane protein</fullName>
    </submittedName>
</protein>
<keyword evidence="3 5" id="KW-1133">Transmembrane helix</keyword>
<feature type="transmembrane region" description="Helical" evidence="5">
    <location>
        <begin position="55"/>
        <end position="72"/>
    </location>
</feature>
<comment type="subcellular location">
    <subcellularLocation>
        <location evidence="1">Membrane</location>
        <topology evidence="1">Multi-pass membrane protein</topology>
    </subcellularLocation>
</comment>
<dbReference type="Proteomes" id="UP000245263">
    <property type="component" value="Chromosome 1"/>
</dbReference>
<dbReference type="RefSeq" id="WP_109018578.1">
    <property type="nucleotide sequence ID" value="NZ_AP025028.1"/>
</dbReference>
<organism evidence="6 7">
    <name type="scientific">Leptospira kobayashii</name>
    <dbReference type="NCBI Taxonomy" id="1917830"/>
    <lineage>
        <taxon>Bacteria</taxon>
        <taxon>Pseudomonadati</taxon>
        <taxon>Spirochaetota</taxon>
        <taxon>Spirochaetia</taxon>
        <taxon>Leptospirales</taxon>
        <taxon>Leptospiraceae</taxon>
        <taxon>Leptospira</taxon>
    </lineage>
</organism>
<evidence type="ECO:0000313" key="7">
    <source>
        <dbReference type="Proteomes" id="UP000245263"/>
    </source>
</evidence>
<keyword evidence="2 5" id="KW-0812">Transmembrane</keyword>
<reference evidence="6 7" key="1">
    <citation type="submission" date="2021-08" db="EMBL/GenBank/DDBJ databases">
        <title>Complete genome sequence of Leptospira kobayashii strain E30.</title>
        <authorList>
            <person name="Nakao R."/>
            <person name="Nakamura S."/>
            <person name="Masuzawa T."/>
            <person name="Koizumi N."/>
        </authorList>
    </citation>
    <scope>NUCLEOTIDE SEQUENCE [LARGE SCALE GENOMIC DNA]</scope>
    <source>
        <strain evidence="6 7">E30</strain>
    </source>
</reference>
<evidence type="ECO:0000256" key="1">
    <source>
        <dbReference type="ARBA" id="ARBA00004141"/>
    </source>
</evidence>
<accession>A0ABM7UHC1</accession>
<evidence type="ECO:0000256" key="2">
    <source>
        <dbReference type="ARBA" id="ARBA00022692"/>
    </source>
</evidence>
<sequence>MESQTVSKGQLWSGRVLSGLAIAFLLFDGIGKFFLESMPKEALEAAAKLDYPIEIMPYIGTTLLICTALYAIPKTSVLGAILLTGYLGGAVASHVRILNPLGSHILFPVYVGIFIWLGLYLRTPQLRSFIPWRK</sequence>
<evidence type="ECO:0000256" key="4">
    <source>
        <dbReference type="ARBA" id="ARBA00023136"/>
    </source>
</evidence>
<proteinExistence type="predicted"/>
<evidence type="ECO:0000256" key="5">
    <source>
        <dbReference type="SAM" id="Phobius"/>
    </source>
</evidence>
<feature type="transmembrane region" description="Helical" evidence="5">
    <location>
        <begin position="101"/>
        <end position="121"/>
    </location>
</feature>
<keyword evidence="7" id="KW-1185">Reference proteome</keyword>
<evidence type="ECO:0000313" key="6">
    <source>
        <dbReference type="EMBL" id="BDA78052.1"/>
    </source>
</evidence>